<dbReference type="SMART" id="SM00382">
    <property type="entry name" value="AAA"/>
    <property type="match status" value="1"/>
</dbReference>
<dbReference type="EMBL" id="FO203431">
    <property type="protein sequence ID" value="CCH86456.1"/>
    <property type="molecule type" value="Genomic_DNA"/>
</dbReference>
<dbReference type="InterPro" id="IPR025302">
    <property type="entry name" value="DrrA1/2-like_C"/>
</dbReference>
<evidence type="ECO:0000313" key="9">
    <source>
        <dbReference type="EMBL" id="CCH86456.1"/>
    </source>
</evidence>
<dbReference type="InterPro" id="IPR003439">
    <property type="entry name" value="ABC_transporter-like_ATP-bd"/>
</dbReference>
<evidence type="ECO:0000259" key="8">
    <source>
        <dbReference type="PROSITE" id="PS50893"/>
    </source>
</evidence>
<dbReference type="STRING" id="477641.MODMU_1006"/>
<dbReference type="AlphaFoldDB" id="I4ESU3"/>
<evidence type="ECO:0000256" key="2">
    <source>
        <dbReference type="ARBA" id="ARBA00005417"/>
    </source>
</evidence>
<keyword evidence="3" id="KW-0813">Transport</keyword>
<dbReference type="PATRIC" id="fig|477641.3.peg.943"/>
<dbReference type="PANTHER" id="PTHR42711">
    <property type="entry name" value="ABC TRANSPORTER ATP-BINDING PROTEIN"/>
    <property type="match status" value="1"/>
</dbReference>
<evidence type="ECO:0000256" key="6">
    <source>
        <dbReference type="ARBA" id="ARBA00023251"/>
    </source>
</evidence>
<dbReference type="InterPro" id="IPR017871">
    <property type="entry name" value="ABC_transporter-like_CS"/>
</dbReference>
<dbReference type="eggNOG" id="COG1131">
    <property type="taxonomic scope" value="Bacteria"/>
</dbReference>
<dbReference type="OrthoDB" id="9804819at2"/>
<comment type="similarity">
    <text evidence="2">Belongs to the ABC transporter superfamily.</text>
</comment>
<evidence type="ECO:0000256" key="7">
    <source>
        <dbReference type="SAM" id="MobiDB-lite"/>
    </source>
</evidence>
<dbReference type="InterPro" id="IPR027417">
    <property type="entry name" value="P-loop_NTPase"/>
</dbReference>
<dbReference type="GO" id="GO:0005886">
    <property type="term" value="C:plasma membrane"/>
    <property type="evidence" value="ECO:0007669"/>
    <property type="project" value="UniProtKB-SubCell"/>
</dbReference>
<feature type="domain" description="ABC transporter" evidence="8">
    <location>
        <begin position="2"/>
        <end position="237"/>
    </location>
</feature>
<dbReference type="GO" id="GO:0046677">
    <property type="term" value="P:response to antibiotic"/>
    <property type="evidence" value="ECO:0007669"/>
    <property type="project" value="UniProtKB-KW"/>
</dbReference>
<name>I4ESU3_MODI5</name>
<reference evidence="9 10" key="1">
    <citation type="journal article" date="2012" name="J. Bacteriol.">
        <title>Genome Sequence of Radiation-Resistant Modestobacter marinus Strain BC501, a Representative Actinobacterium That Thrives on Calcareous Stone Surfaces.</title>
        <authorList>
            <person name="Normand P."/>
            <person name="Gury J."/>
            <person name="Pujic P."/>
            <person name="Chouaia B."/>
            <person name="Crotti E."/>
            <person name="Brusetti L."/>
            <person name="Daffonchio D."/>
            <person name="Vacherie B."/>
            <person name="Barbe V."/>
            <person name="Medigue C."/>
            <person name="Calteau A."/>
            <person name="Ghodhbane-Gtari F."/>
            <person name="Essoussi I."/>
            <person name="Nouioui I."/>
            <person name="Abbassi-Ghozzi I."/>
            <person name="Gtari M."/>
        </authorList>
    </citation>
    <scope>NUCLEOTIDE SEQUENCE [LARGE SCALE GENOMIC DNA]</scope>
    <source>
        <strain evidence="10">BC 501</strain>
    </source>
</reference>
<dbReference type="PROSITE" id="PS50893">
    <property type="entry name" value="ABC_TRANSPORTER_2"/>
    <property type="match status" value="1"/>
</dbReference>
<dbReference type="Pfam" id="PF00005">
    <property type="entry name" value="ABC_tran"/>
    <property type="match status" value="1"/>
</dbReference>
<dbReference type="SUPFAM" id="SSF52540">
    <property type="entry name" value="P-loop containing nucleoside triphosphate hydrolases"/>
    <property type="match status" value="1"/>
</dbReference>
<dbReference type="HOGENOM" id="CLU_000604_1_2_11"/>
<dbReference type="OMA" id="MNYSRGM"/>
<dbReference type="PROSITE" id="PS00211">
    <property type="entry name" value="ABC_TRANSPORTER_1"/>
    <property type="match status" value="1"/>
</dbReference>
<dbReference type="InterPro" id="IPR003593">
    <property type="entry name" value="AAA+_ATPase"/>
</dbReference>
<comment type="subcellular location">
    <subcellularLocation>
        <location evidence="1">Cell membrane</location>
        <topology evidence="1">Peripheral membrane protein</topology>
    </subcellularLocation>
</comment>
<keyword evidence="9" id="KW-0378">Hydrolase</keyword>
<dbReference type="InterPro" id="IPR050763">
    <property type="entry name" value="ABC_transporter_ATP-binding"/>
</dbReference>
<keyword evidence="10" id="KW-1185">Reference proteome</keyword>
<accession>I4ESU3</accession>
<proteinExistence type="inferred from homology"/>
<evidence type="ECO:0000256" key="1">
    <source>
        <dbReference type="ARBA" id="ARBA00004202"/>
    </source>
</evidence>
<evidence type="ECO:0000256" key="5">
    <source>
        <dbReference type="ARBA" id="ARBA00022840"/>
    </source>
</evidence>
<sequence>MIHARGLARTFRKKKQEVHAVAGVDLDVEAGEIVGFLGPNGAGKTTTLRMLTTLLAPTAGTATVAGCDLVTDPVGVRRRIGYVSQSGATYPDARAGEEVVDHARLYGISTAEATARGKQLFRELDLDGLWERQPKSMSGGQRRRLDIAVGLVHVPGLVFLDEPTTGLDPQARANLWQHIRGLREERGTTVFLTTHYLDEADALCDRILVIDAGRIVAEGTPDALKSQVGGDVLTVTVEHAETAGRVAALMAALPGAEAPQVLDTRVVGRAPHGGAALMSLVRELDAAGIPVAGIESRRPSLDDVFLDLTGRSLRESGGPPVPADRTPAEQPQEMAR</sequence>
<protein>
    <submittedName>
        <fullName evidence="9">ABC-type transport system, ATP-binding protein</fullName>
        <ecNumber evidence="9">3.6.3.-</ecNumber>
    </submittedName>
</protein>
<dbReference type="Gene3D" id="3.40.50.300">
    <property type="entry name" value="P-loop containing nucleotide triphosphate hydrolases"/>
    <property type="match status" value="1"/>
</dbReference>
<evidence type="ECO:0000313" key="10">
    <source>
        <dbReference type="Proteomes" id="UP000006461"/>
    </source>
</evidence>
<organism evidence="9 10">
    <name type="scientific">Modestobacter italicus (strain DSM 44449 / CECT 9708 / BC 501)</name>
    <dbReference type="NCBI Taxonomy" id="2732864"/>
    <lineage>
        <taxon>Bacteria</taxon>
        <taxon>Bacillati</taxon>
        <taxon>Actinomycetota</taxon>
        <taxon>Actinomycetes</taxon>
        <taxon>Geodermatophilales</taxon>
        <taxon>Geodermatophilaceae</taxon>
        <taxon>Modestobacter</taxon>
    </lineage>
</organism>
<keyword evidence="6" id="KW-0046">Antibiotic resistance</keyword>
<dbReference type="KEGG" id="mmar:MODMU_1006"/>
<dbReference type="GO" id="GO:0005524">
    <property type="term" value="F:ATP binding"/>
    <property type="evidence" value="ECO:0007669"/>
    <property type="project" value="UniProtKB-KW"/>
</dbReference>
<dbReference type="EC" id="3.6.3.-" evidence="9"/>
<dbReference type="PANTHER" id="PTHR42711:SF5">
    <property type="entry name" value="ABC TRANSPORTER ATP-BINDING PROTEIN NATA"/>
    <property type="match status" value="1"/>
</dbReference>
<dbReference type="GO" id="GO:0016887">
    <property type="term" value="F:ATP hydrolysis activity"/>
    <property type="evidence" value="ECO:0007669"/>
    <property type="project" value="InterPro"/>
</dbReference>
<keyword evidence="4" id="KW-0547">Nucleotide-binding</keyword>
<gene>
    <name evidence="9" type="ordered locus">MODMU_1006</name>
</gene>
<evidence type="ECO:0000256" key="4">
    <source>
        <dbReference type="ARBA" id="ARBA00022741"/>
    </source>
</evidence>
<dbReference type="Pfam" id="PF13732">
    <property type="entry name" value="DrrA1-3_C"/>
    <property type="match status" value="1"/>
</dbReference>
<evidence type="ECO:0000256" key="3">
    <source>
        <dbReference type="ARBA" id="ARBA00022448"/>
    </source>
</evidence>
<keyword evidence="5 9" id="KW-0067">ATP-binding</keyword>
<feature type="region of interest" description="Disordered" evidence="7">
    <location>
        <begin position="309"/>
        <end position="336"/>
    </location>
</feature>
<dbReference type="Proteomes" id="UP000006461">
    <property type="component" value="Chromosome"/>
</dbReference>